<evidence type="ECO:0000313" key="4">
    <source>
        <dbReference type="Proteomes" id="UP000310066"/>
    </source>
</evidence>
<dbReference type="AlphaFoldDB" id="A0A4U0UM95"/>
<gene>
    <name evidence="3" type="ORF">B0A54_12675</name>
</gene>
<dbReference type="Proteomes" id="UP000310066">
    <property type="component" value="Unassembled WGS sequence"/>
</dbReference>
<keyword evidence="2" id="KW-0812">Transmembrane</keyword>
<feature type="region of interest" description="Disordered" evidence="1">
    <location>
        <begin position="1"/>
        <end position="24"/>
    </location>
</feature>
<evidence type="ECO:0000313" key="3">
    <source>
        <dbReference type="EMBL" id="TKA36833.1"/>
    </source>
</evidence>
<feature type="compositionally biased region" description="Polar residues" evidence="1">
    <location>
        <begin position="7"/>
        <end position="16"/>
    </location>
</feature>
<evidence type="ECO:0000256" key="2">
    <source>
        <dbReference type="SAM" id="Phobius"/>
    </source>
</evidence>
<accession>A0A4U0UM95</accession>
<keyword evidence="2" id="KW-1133">Transmembrane helix</keyword>
<comment type="caution">
    <text evidence="3">The sequence shown here is derived from an EMBL/GenBank/DDBJ whole genome shotgun (WGS) entry which is preliminary data.</text>
</comment>
<organism evidence="3 4">
    <name type="scientific">Friedmanniomyces endolithicus</name>
    <dbReference type="NCBI Taxonomy" id="329885"/>
    <lineage>
        <taxon>Eukaryota</taxon>
        <taxon>Fungi</taxon>
        <taxon>Dikarya</taxon>
        <taxon>Ascomycota</taxon>
        <taxon>Pezizomycotina</taxon>
        <taxon>Dothideomycetes</taxon>
        <taxon>Dothideomycetidae</taxon>
        <taxon>Mycosphaerellales</taxon>
        <taxon>Teratosphaeriaceae</taxon>
        <taxon>Friedmanniomyces</taxon>
    </lineage>
</organism>
<proteinExistence type="predicted"/>
<reference evidence="3 4" key="1">
    <citation type="submission" date="2017-03" db="EMBL/GenBank/DDBJ databases">
        <title>Genomes of endolithic fungi from Antarctica.</title>
        <authorList>
            <person name="Coleine C."/>
            <person name="Masonjones S."/>
            <person name="Stajich J.E."/>
        </authorList>
    </citation>
    <scope>NUCLEOTIDE SEQUENCE [LARGE SCALE GENOMIC DNA]</scope>
    <source>
        <strain evidence="3 4">CCFEE 5311</strain>
    </source>
</reference>
<name>A0A4U0UM95_9PEZI</name>
<evidence type="ECO:0000256" key="1">
    <source>
        <dbReference type="SAM" id="MobiDB-lite"/>
    </source>
</evidence>
<protein>
    <submittedName>
        <fullName evidence="3">Uncharacterized protein</fullName>
    </submittedName>
</protein>
<sequence length="241" mass="24277">MKRATHSQRVGFSVPQQGDPKRHPRAPVAVELAELAVGELELSMTSAGAVLVVGAMEVCELLEGTELVEESELTEVAEVARSALAVVVPEKTMLDGAVVADAREAELVDAAVVIAATAVVVGASVDVVEGAAVVDVVGGAVDCGVELGVLEGATAVDAGAVDDASGALLGAWLVMLGASADDKIGPAFGHIACGPPLLRKATSTLWPTALVLLQALLTFAVMACSALTQATLHVLVVKSEG</sequence>
<keyword evidence="2" id="KW-0472">Membrane</keyword>
<dbReference type="EMBL" id="NAJP01000056">
    <property type="protein sequence ID" value="TKA36833.1"/>
    <property type="molecule type" value="Genomic_DNA"/>
</dbReference>
<feature type="transmembrane region" description="Helical" evidence="2">
    <location>
        <begin position="209"/>
        <end position="236"/>
    </location>
</feature>